<evidence type="ECO:0000313" key="3">
    <source>
        <dbReference type="Proteomes" id="UP000466517"/>
    </source>
</evidence>
<dbReference type="Proteomes" id="UP000466517">
    <property type="component" value="Chromosome"/>
</dbReference>
<dbReference type="EMBL" id="AP022610">
    <property type="protein sequence ID" value="BBZ28925.1"/>
    <property type="molecule type" value="Genomic_DNA"/>
</dbReference>
<feature type="chain" id="PRO_5029446885" description="DUF732 domain-containing protein" evidence="1">
    <location>
        <begin position="38"/>
        <end position="110"/>
    </location>
</feature>
<accession>A0A7I7XIL2</accession>
<dbReference type="KEGG" id="mmag:MMAD_32200"/>
<feature type="signal peptide" evidence="1">
    <location>
        <begin position="1"/>
        <end position="37"/>
    </location>
</feature>
<gene>
    <name evidence="2" type="ORF">MMAD_32200</name>
</gene>
<organism evidence="2 3">
    <name type="scientific">Mycolicibacterium madagascariense</name>
    <dbReference type="NCBI Taxonomy" id="212765"/>
    <lineage>
        <taxon>Bacteria</taxon>
        <taxon>Bacillati</taxon>
        <taxon>Actinomycetota</taxon>
        <taxon>Actinomycetes</taxon>
        <taxon>Mycobacteriales</taxon>
        <taxon>Mycobacteriaceae</taxon>
        <taxon>Mycolicibacterium</taxon>
    </lineage>
</organism>
<sequence>MRHTNFARVGIRTCAITTTIIGTLAAVGLGLASTATAASTDTGNAQDTISSLHTQGFDVRINGSADDPISECTVTDVHGMSDSNVDSSGQLIDDTHFTTVYVDISCPDDH</sequence>
<dbReference type="AlphaFoldDB" id="A0A7I7XIL2"/>
<evidence type="ECO:0000256" key="1">
    <source>
        <dbReference type="SAM" id="SignalP"/>
    </source>
</evidence>
<reference evidence="2 3" key="1">
    <citation type="journal article" date="2019" name="Emerg. Microbes Infect.">
        <title>Comprehensive subspecies identification of 175 nontuberculous mycobacteria species based on 7547 genomic profiles.</title>
        <authorList>
            <person name="Matsumoto Y."/>
            <person name="Kinjo T."/>
            <person name="Motooka D."/>
            <person name="Nabeya D."/>
            <person name="Jung N."/>
            <person name="Uechi K."/>
            <person name="Horii T."/>
            <person name="Iida T."/>
            <person name="Fujita J."/>
            <person name="Nakamura S."/>
        </authorList>
    </citation>
    <scope>NUCLEOTIDE SEQUENCE [LARGE SCALE GENOMIC DNA]</scope>
    <source>
        <strain evidence="2 3">JCM 13574</strain>
    </source>
</reference>
<name>A0A7I7XIL2_9MYCO</name>
<keyword evidence="1" id="KW-0732">Signal</keyword>
<evidence type="ECO:0008006" key="4">
    <source>
        <dbReference type="Google" id="ProtNLM"/>
    </source>
</evidence>
<evidence type="ECO:0000313" key="2">
    <source>
        <dbReference type="EMBL" id="BBZ28925.1"/>
    </source>
</evidence>
<keyword evidence="3" id="KW-1185">Reference proteome</keyword>
<proteinExistence type="predicted"/>
<protein>
    <recommendedName>
        <fullName evidence="4">DUF732 domain-containing protein</fullName>
    </recommendedName>
</protein>